<evidence type="ECO:0000313" key="6">
    <source>
        <dbReference type="EMBL" id="STY16342.1"/>
    </source>
</evidence>
<gene>
    <name evidence="5" type="ORF">Lqua_0761</name>
    <name evidence="6" type="ORF">NCTC12376_00123</name>
</gene>
<dbReference type="Proteomes" id="UP000254230">
    <property type="component" value="Unassembled WGS sequence"/>
</dbReference>
<keyword evidence="1" id="KW-0547">Nucleotide-binding</keyword>
<dbReference type="PANTHER" id="PTHR24073">
    <property type="entry name" value="DRAB5-RELATED"/>
    <property type="match status" value="1"/>
</dbReference>
<keyword evidence="3" id="KW-0175">Coiled coil</keyword>
<dbReference type="STRING" id="45072.Lqua_0761"/>
<keyword evidence="4" id="KW-1133">Transmembrane helix</keyword>
<sequence>MFLKAFIFGAEGVGKTELCKKLTKPQYTNKPHQKYSRTIGPDFNTIEIPDIEGIKKVQLNIWETSGNPKLKNNTPFFLPGSNFGLFCIDLSKPVDQQIIKELNDDLATFREANPAALLILVGTKRDEALPNALENAKQQFEQIPFISAVSTSARETNGALELVKVITLETPKIAQQKQEEELKKAQELINDVEQRKTILHARNRCTEDSDVYRALDKLNLEAKDLSPETIKALGIETNSLLDKLEDPTIDDKEPCFKTFIANCNRAVKGTHYELKSALLTLVYAAAVTVIAAVIGFGIGFALGSWSGPGAFFTGLAAGSASAVSVAVGSSLSGAGTLIYSAHHFFKTTPVLSSINQVAEHANDKDLNQFNNRNLVD</sequence>
<feature type="transmembrane region" description="Helical" evidence="4">
    <location>
        <begin position="311"/>
        <end position="339"/>
    </location>
</feature>
<evidence type="ECO:0000256" key="3">
    <source>
        <dbReference type="SAM" id="Coils"/>
    </source>
</evidence>
<accession>A0A378KP14</accession>
<dbReference type="SUPFAM" id="SSF52540">
    <property type="entry name" value="P-loop containing nucleoside triphosphate hydrolases"/>
    <property type="match status" value="1"/>
</dbReference>
<dbReference type="Pfam" id="PF08477">
    <property type="entry name" value="Roc"/>
    <property type="match status" value="1"/>
</dbReference>
<dbReference type="PRINTS" id="PR00449">
    <property type="entry name" value="RASTRNSFRMNG"/>
</dbReference>
<evidence type="ECO:0000313" key="5">
    <source>
        <dbReference type="EMBL" id="KTD52928.1"/>
    </source>
</evidence>
<dbReference type="Proteomes" id="UP000054639">
    <property type="component" value="Unassembled WGS sequence"/>
</dbReference>
<evidence type="ECO:0000256" key="1">
    <source>
        <dbReference type="ARBA" id="ARBA00022741"/>
    </source>
</evidence>
<keyword evidence="4" id="KW-0812">Transmembrane</keyword>
<organism evidence="6 8">
    <name type="scientific">Legionella quateirensis</name>
    <dbReference type="NCBI Taxonomy" id="45072"/>
    <lineage>
        <taxon>Bacteria</taxon>
        <taxon>Pseudomonadati</taxon>
        <taxon>Pseudomonadota</taxon>
        <taxon>Gammaproteobacteria</taxon>
        <taxon>Legionellales</taxon>
        <taxon>Legionellaceae</taxon>
        <taxon>Legionella</taxon>
    </lineage>
</organism>
<dbReference type="EMBL" id="LNYR01000006">
    <property type="protein sequence ID" value="KTD52928.1"/>
    <property type="molecule type" value="Genomic_DNA"/>
</dbReference>
<keyword evidence="7" id="KW-1185">Reference proteome</keyword>
<name>A0A378KP14_9GAMM</name>
<feature type="transmembrane region" description="Helical" evidence="4">
    <location>
        <begin position="278"/>
        <end position="305"/>
    </location>
</feature>
<dbReference type="InterPro" id="IPR027417">
    <property type="entry name" value="P-loop_NTPase"/>
</dbReference>
<dbReference type="GO" id="GO:0005525">
    <property type="term" value="F:GTP binding"/>
    <property type="evidence" value="ECO:0007669"/>
    <property type="project" value="UniProtKB-KW"/>
</dbReference>
<evidence type="ECO:0000313" key="7">
    <source>
        <dbReference type="Proteomes" id="UP000054639"/>
    </source>
</evidence>
<dbReference type="SMART" id="SM00175">
    <property type="entry name" value="RAB"/>
    <property type="match status" value="1"/>
</dbReference>
<evidence type="ECO:0000256" key="4">
    <source>
        <dbReference type="SAM" id="Phobius"/>
    </source>
</evidence>
<dbReference type="AlphaFoldDB" id="A0A378KP14"/>
<dbReference type="Gene3D" id="3.40.50.300">
    <property type="entry name" value="P-loop containing nucleotide triphosphate hydrolases"/>
    <property type="match status" value="1"/>
</dbReference>
<protein>
    <submittedName>
        <fullName evidence="6">Rho GTPase (Miro-like)</fullName>
    </submittedName>
</protein>
<evidence type="ECO:0000256" key="2">
    <source>
        <dbReference type="ARBA" id="ARBA00023134"/>
    </source>
</evidence>
<keyword evidence="2" id="KW-0342">GTP-binding</keyword>
<reference evidence="6 8" key="2">
    <citation type="submission" date="2018-06" db="EMBL/GenBank/DDBJ databases">
        <authorList>
            <consortium name="Pathogen Informatics"/>
            <person name="Doyle S."/>
        </authorList>
    </citation>
    <scope>NUCLEOTIDE SEQUENCE [LARGE SCALE GENOMIC DNA]</scope>
    <source>
        <strain evidence="6 8">NCTC12376</strain>
    </source>
</reference>
<dbReference type="PROSITE" id="PS51419">
    <property type="entry name" value="RAB"/>
    <property type="match status" value="1"/>
</dbReference>
<reference evidence="5 7" key="1">
    <citation type="submission" date="2015-11" db="EMBL/GenBank/DDBJ databases">
        <title>Genomic analysis of 38 Legionella species identifies large and diverse effector repertoires.</title>
        <authorList>
            <person name="Burstein D."/>
            <person name="Amaro F."/>
            <person name="Zusman T."/>
            <person name="Lifshitz Z."/>
            <person name="Cohen O."/>
            <person name="Gilbert J.A."/>
            <person name="Pupko T."/>
            <person name="Shuman H.A."/>
            <person name="Segal G."/>
        </authorList>
    </citation>
    <scope>NUCLEOTIDE SEQUENCE [LARGE SCALE GENOMIC DNA]</scope>
    <source>
        <strain evidence="5 7">ATCC 49507</strain>
    </source>
</reference>
<proteinExistence type="predicted"/>
<dbReference type="EMBL" id="UGOW01000001">
    <property type="protein sequence ID" value="STY16342.1"/>
    <property type="molecule type" value="Genomic_DNA"/>
</dbReference>
<keyword evidence="4" id="KW-0472">Membrane</keyword>
<feature type="coiled-coil region" evidence="3">
    <location>
        <begin position="175"/>
        <end position="202"/>
    </location>
</feature>
<evidence type="ECO:0000313" key="8">
    <source>
        <dbReference type="Proteomes" id="UP000254230"/>
    </source>
</evidence>